<dbReference type="AlphaFoldDB" id="A0A9X8MS92"/>
<protein>
    <submittedName>
        <fullName evidence="1">Uncharacterized protein</fullName>
    </submittedName>
</protein>
<dbReference type="EMBL" id="FRBK01000005">
    <property type="protein sequence ID" value="SHL60752.1"/>
    <property type="molecule type" value="Genomic_DNA"/>
</dbReference>
<reference evidence="2" key="1">
    <citation type="submission" date="2016-11" db="EMBL/GenBank/DDBJ databases">
        <authorList>
            <person name="Jaros S."/>
            <person name="Januszkiewicz K."/>
            <person name="Wedrychowicz H."/>
        </authorList>
    </citation>
    <scope>NUCLEOTIDE SEQUENCE [LARGE SCALE GENOMIC DNA]</scope>
    <source>
        <strain evidence="2">CGMCC 4.3555</strain>
    </source>
</reference>
<sequence>MTVLQDQTAPEVSSARGLLAPEAFPGVVDTILDNNPGMERDVAEQIVAEALKFVAACARFPGERLRPSRVVDEGWHALILHTGVYAGLCRSLHRFVHHVPERPDTTRHSPGALARTQEAIKAAGYEPDPLMWTGPADGTIPVAATCEHSEPPPAGCGADCSNTGPN</sequence>
<evidence type="ECO:0000313" key="2">
    <source>
        <dbReference type="Proteomes" id="UP000184388"/>
    </source>
</evidence>
<evidence type="ECO:0000313" key="1">
    <source>
        <dbReference type="EMBL" id="SHL60752.1"/>
    </source>
</evidence>
<name>A0A9X8MS92_9ACTN</name>
<organism evidence="1 2">
    <name type="scientific">Streptomyces yunnanensis</name>
    <dbReference type="NCBI Taxonomy" id="156453"/>
    <lineage>
        <taxon>Bacteria</taxon>
        <taxon>Bacillati</taxon>
        <taxon>Actinomycetota</taxon>
        <taxon>Actinomycetes</taxon>
        <taxon>Kitasatosporales</taxon>
        <taxon>Streptomycetaceae</taxon>
        <taxon>Streptomyces</taxon>
    </lineage>
</organism>
<gene>
    <name evidence="1" type="ORF">SAMN05216268_105238</name>
</gene>
<proteinExistence type="predicted"/>
<comment type="caution">
    <text evidence="1">The sequence shown here is derived from an EMBL/GenBank/DDBJ whole genome shotgun (WGS) entry which is preliminary data.</text>
</comment>
<accession>A0A9X8MS92</accession>
<dbReference type="Proteomes" id="UP000184388">
    <property type="component" value="Unassembled WGS sequence"/>
</dbReference>